<evidence type="ECO:0000256" key="2">
    <source>
        <dbReference type="ARBA" id="ARBA00022475"/>
    </source>
</evidence>
<evidence type="ECO:0000256" key="1">
    <source>
        <dbReference type="ARBA" id="ARBA00006139"/>
    </source>
</evidence>
<evidence type="ECO:0000256" key="8">
    <source>
        <dbReference type="ARBA" id="ARBA00023136"/>
    </source>
</evidence>
<dbReference type="EMBL" id="LK028559">
    <property type="protein sequence ID" value="CDR30997.1"/>
    <property type="molecule type" value="Genomic_DNA"/>
</dbReference>
<feature type="transmembrane region" description="Helical" evidence="9">
    <location>
        <begin position="59"/>
        <end position="77"/>
    </location>
</feature>
<dbReference type="STRING" id="35623.Aocu_09240"/>
<evidence type="ECO:0000256" key="10">
    <source>
        <dbReference type="RuleBase" id="RU000594"/>
    </source>
</evidence>
<dbReference type="GO" id="GO:0005886">
    <property type="term" value="C:plasma membrane"/>
    <property type="evidence" value="ECO:0007669"/>
    <property type="project" value="UniProtKB-SubCell"/>
</dbReference>
<feature type="active site" evidence="9">
    <location>
        <position position="132"/>
    </location>
</feature>
<evidence type="ECO:0000256" key="7">
    <source>
        <dbReference type="ARBA" id="ARBA00022989"/>
    </source>
</evidence>
<organism evidence="12 13">
    <name type="scientific">Acholeplasma oculi</name>
    <dbReference type="NCBI Taxonomy" id="35623"/>
    <lineage>
        <taxon>Bacteria</taxon>
        <taxon>Bacillati</taxon>
        <taxon>Mycoplasmatota</taxon>
        <taxon>Mollicutes</taxon>
        <taxon>Acholeplasmatales</taxon>
        <taxon>Acholeplasmataceae</taxon>
        <taxon>Acholeplasma</taxon>
    </lineage>
</organism>
<protein>
    <recommendedName>
        <fullName evidence="9">Lipoprotein signal peptidase</fullName>
        <ecNumber evidence="9">3.4.23.36</ecNumber>
    </recommendedName>
    <alternativeName>
        <fullName evidence="9">Prolipoprotein signal peptidase</fullName>
    </alternativeName>
    <alternativeName>
        <fullName evidence="9">Signal peptidase II</fullName>
        <shortName evidence="9">SPase II</shortName>
    </alternativeName>
</protein>
<keyword evidence="7 9" id="KW-1133">Transmembrane helix</keyword>
<sequence>MILSYIIIAILILFDFLLKSFYSGMYALNQIEVIIPNVLTLGYIRNYGASFGMLQDQQMFFFIITLIALAIFGYLFSTSNIKTKKLYTISLIFLISGTIGNGIDRLLYGYVIDYIQVPILPFVGNTFFNLADALLNIGIALLFIEFIIEGIKDYNKKKREKDGTN</sequence>
<dbReference type="EC" id="3.4.23.36" evidence="9"/>
<keyword evidence="3 9" id="KW-0645">Protease</keyword>
<keyword evidence="2 9" id="KW-1003">Cell membrane</keyword>
<dbReference type="UniPathway" id="UPA00665"/>
<dbReference type="Proteomes" id="UP000032434">
    <property type="component" value="Chromosome 1"/>
</dbReference>
<dbReference type="NCBIfam" id="TIGR00077">
    <property type="entry name" value="lspA"/>
    <property type="match status" value="1"/>
</dbReference>
<feature type="active site" evidence="9">
    <location>
        <position position="113"/>
    </location>
</feature>
<evidence type="ECO:0000256" key="4">
    <source>
        <dbReference type="ARBA" id="ARBA00022692"/>
    </source>
</evidence>
<dbReference type="PANTHER" id="PTHR33695:SF1">
    <property type="entry name" value="LIPOPROTEIN SIGNAL PEPTIDASE"/>
    <property type="match status" value="1"/>
</dbReference>
<dbReference type="PROSITE" id="PS00855">
    <property type="entry name" value="SPASE_II"/>
    <property type="match status" value="1"/>
</dbReference>
<comment type="subcellular location">
    <subcellularLocation>
        <location evidence="9">Cell membrane</location>
        <topology evidence="9">Multi-pass membrane protein</topology>
    </subcellularLocation>
</comment>
<reference evidence="13" key="1">
    <citation type="submission" date="2014-05" db="EMBL/GenBank/DDBJ databases">
        <authorList>
            <person name="Kube M."/>
        </authorList>
    </citation>
    <scope>NUCLEOTIDE SEQUENCE [LARGE SCALE GENOMIC DNA]</scope>
</reference>
<dbReference type="KEGG" id="aoc:Aocu_09240"/>
<comment type="function">
    <text evidence="9 10">This protein specifically catalyzes the removal of signal peptides from prolipoproteins.</text>
</comment>
<gene>
    <name evidence="9 12" type="primary">lspA</name>
    <name evidence="12" type="ORF">Aocu_09240</name>
</gene>
<keyword evidence="6 9" id="KW-0378">Hydrolase</keyword>
<proteinExistence type="inferred from homology"/>
<accession>A0A061AJ26</accession>
<dbReference type="FunCoup" id="A0A061AJ26">
    <property type="interactions" value="226"/>
</dbReference>
<keyword evidence="8 9" id="KW-0472">Membrane</keyword>
<dbReference type="HAMAP" id="MF_00161">
    <property type="entry name" value="LspA"/>
    <property type="match status" value="1"/>
</dbReference>
<comment type="pathway">
    <text evidence="9">Protein modification; lipoprotein biosynthesis (signal peptide cleavage).</text>
</comment>
<feature type="transmembrane region" description="Helical" evidence="9">
    <location>
        <begin position="127"/>
        <end position="148"/>
    </location>
</feature>
<dbReference type="GO" id="GO:0006508">
    <property type="term" value="P:proteolysis"/>
    <property type="evidence" value="ECO:0007669"/>
    <property type="project" value="UniProtKB-KW"/>
</dbReference>
<dbReference type="GO" id="GO:0004190">
    <property type="term" value="F:aspartic-type endopeptidase activity"/>
    <property type="evidence" value="ECO:0007669"/>
    <property type="project" value="UniProtKB-UniRule"/>
</dbReference>
<keyword evidence="12" id="KW-0449">Lipoprotein</keyword>
<dbReference type="RefSeq" id="WP_045749464.1">
    <property type="nucleotide sequence ID" value="NZ_FUZK01000001.1"/>
</dbReference>
<dbReference type="InParanoid" id="A0A061AJ26"/>
<dbReference type="HOGENOM" id="CLU_083252_3_3_14"/>
<dbReference type="AlphaFoldDB" id="A0A061AJ26"/>
<feature type="transmembrane region" description="Helical" evidence="9">
    <location>
        <begin position="86"/>
        <end position="107"/>
    </location>
</feature>
<dbReference type="PATRIC" id="fig|35623.3.peg.923"/>
<name>A0A061AJ26_9MOLU</name>
<dbReference type="OrthoDB" id="397153at2"/>
<keyword evidence="5 9" id="KW-0064">Aspartyl protease</keyword>
<comment type="catalytic activity">
    <reaction evidence="9 10">
        <text>Release of signal peptides from bacterial membrane prolipoproteins. Hydrolyzes -Xaa-Yaa-Zaa-|-(S,diacylglyceryl)Cys-, in which Xaa is hydrophobic (preferably Leu), and Yaa (Ala or Ser) and Zaa (Gly or Ala) have small, neutral side chains.</text>
        <dbReference type="EC" id="3.4.23.36"/>
    </reaction>
</comment>
<feature type="transmembrane region" description="Helical" evidence="9">
    <location>
        <begin position="6"/>
        <end position="22"/>
    </location>
</feature>
<evidence type="ECO:0000256" key="9">
    <source>
        <dbReference type="HAMAP-Rule" id="MF_00161"/>
    </source>
</evidence>
<evidence type="ECO:0000256" key="11">
    <source>
        <dbReference type="RuleBase" id="RU004181"/>
    </source>
</evidence>
<dbReference type="PANTHER" id="PTHR33695">
    <property type="entry name" value="LIPOPROTEIN SIGNAL PEPTIDASE"/>
    <property type="match status" value="1"/>
</dbReference>
<evidence type="ECO:0000313" key="13">
    <source>
        <dbReference type="Proteomes" id="UP000032434"/>
    </source>
</evidence>
<dbReference type="Pfam" id="PF01252">
    <property type="entry name" value="Peptidase_A8"/>
    <property type="match status" value="1"/>
</dbReference>
<keyword evidence="4 9" id="KW-0812">Transmembrane</keyword>
<dbReference type="InterPro" id="IPR001872">
    <property type="entry name" value="Peptidase_A8"/>
</dbReference>
<evidence type="ECO:0000256" key="3">
    <source>
        <dbReference type="ARBA" id="ARBA00022670"/>
    </source>
</evidence>
<comment type="similarity">
    <text evidence="1 9 11">Belongs to the peptidase A8 family.</text>
</comment>
<evidence type="ECO:0000256" key="5">
    <source>
        <dbReference type="ARBA" id="ARBA00022750"/>
    </source>
</evidence>
<dbReference type="PRINTS" id="PR00781">
    <property type="entry name" value="LIPOSIGPTASE"/>
</dbReference>
<keyword evidence="13" id="KW-1185">Reference proteome</keyword>
<evidence type="ECO:0000256" key="6">
    <source>
        <dbReference type="ARBA" id="ARBA00022801"/>
    </source>
</evidence>
<evidence type="ECO:0000313" key="12">
    <source>
        <dbReference type="EMBL" id="CDR30997.1"/>
    </source>
</evidence>